<dbReference type="PANTHER" id="PTHR24026">
    <property type="entry name" value="FAT ATYPICAL CADHERIN-RELATED"/>
    <property type="match status" value="1"/>
</dbReference>
<keyword evidence="10" id="KW-1185">Reference proteome</keyword>
<dbReference type="FunFam" id="2.60.40.60:FF:000381">
    <property type="entry name" value="Protocadherin 15"/>
    <property type="match status" value="1"/>
</dbReference>
<gene>
    <name evidence="9" type="ORF">NQ318_000373</name>
</gene>
<evidence type="ECO:0000259" key="8">
    <source>
        <dbReference type="PROSITE" id="PS50268"/>
    </source>
</evidence>
<evidence type="ECO:0000313" key="10">
    <source>
        <dbReference type="Proteomes" id="UP001162162"/>
    </source>
</evidence>
<evidence type="ECO:0000256" key="5">
    <source>
        <dbReference type="ARBA" id="ARBA00022989"/>
    </source>
</evidence>
<dbReference type="Gene3D" id="2.60.40.60">
    <property type="entry name" value="Cadherins"/>
    <property type="match status" value="3"/>
</dbReference>
<sequence length="303" mass="33152">MCRYPAAFCTASLTSRRKKIQAVDMDTINSPIRYSFVSGSPESYGDYFRIDPDTGAVHQTKPVDTSTTKKFTIIIKAQEISEAKRSTTAKLFITVKPVDAHPPEIQLSSLEGYVAENSPIGEKVLDLHGDPLTVTVEDKDFGPDDPKPTYTFELTTPYFAIDKEGRVLVNENNLDRDPPNPGKFKFQIVAREKNGVAASAPTSVTVHLRDVNDNAPVLPMMAPIAVPAGDTKRKVTTIRATDNDEGENADIRYSIYHVSNNGNNKFAINPLTGDLETVGKLNAGDQYSLTVQATDKGACTARR</sequence>
<evidence type="ECO:0000313" key="9">
    <source>
        <dbReference type="EMBL" id="KAJ8954943.1"/>
    </source>
</evidence>
<protein>
    <recommendedName>
        <fullName evidence="8">Cadherin domain-containing protein</fullName>
    </recommendedName>
</protein>
<evidence type="ECO:0000256" key="7">
    <source>
        <dbReference type="PROSITE-ProRule" id="PRU00043"/>
    </source>
</evidence>
<dbReference type="SUPFAM" id="SSF49313">
    <property type="entry name" value="Cadherin-like"/>
    <property type="match status" value="3"/>
</dbReference>
<comment type="subcellular location">
    <subcellularLocation>
        <location evidence="1">Membrane</location>
    </subcellularLocation>
</comment>
<dbReference type="GO" id="GO:0005886">
    <property type="term" value="C:plasma membrane"/>
    <property type="evidence" value="ECO:0007669"/>
    <property type="project" value="UniProtKB-SubCell"/>
</dbReference>
<dbReference type="SMART" id="SM00112">
    <property type="entry name" value="CA"/>
    <property type="match status" value="3"/>
</dbReference>
<keyword evidence="6" id="KW-0472">Membrane</keyword>
<keyword evidence="4 7" id="KW-0106">Calcium</keyword>
<keyword evidence="2" id="KW-0812">Transmembrane</keyword>
<name>A0AAV8YTW2_9CUCU</name>
<organism evidence="9 10">
    <name type="scientific">Aromia moschata</name>
    <dbReference type="NCBI Taxonomy" id="1265417"/>
    <lineage>
        <taxon>Eukaryota</taxon>
        <taxon>Metazoa</taxon>
        <taxon>Ecdysozoa</taxon>
        <taxon>Arthropoda</taxon>
        <taxon>Hexapoda</taxon>
        <taxon>Insecta</taxon>
        <taxon>Pterygota</taxon>
        <taxon>Neoptera</taxon>
        <taxon>Endopterygota</taxon>
        <taxon>Coleoptera</taxon>
        <taxon>Polyphaga</taxon>
        <taxon>Cucujiformia</taxon>
        <taxon>Chrysomeloidea</taxon>
        <taxon>Cerambycidae</taxon>
        <taxon>Cerambycinae</taxon>
        <taxon>Callichromatini</taxon>
        <taxon>Aromia</taxon>
    </lineage>
</organism>
<dbReference type="CDD" id="cd11304">
    <property type="entry name" value="Cadherin_repeat"/>
    <property type="match status" value="3"/>
</dbReference>
<dbReference type="InterPro" id="IPR020894">
    <property type="entry name" value="Cadherin_CS"/>
</dbReference>
<evidence type="ECO:0000256" key="1">
    <source>
        <dbReference type="ARBA" id="ARBA00004370"/>
    </source>
</evidence>
<dbReference type="FunFam" id="2.60.40.60:FF:000315">
    <property type="entry name" value="CaDHerin family"/>
    <property type="match status" value="1"/>
</dbReference>
<dbReference type="Proteomes" id="UP001162162">
    <property type="component" value="Unassembled WGS sequence"/>
</dbReference>
<dbReference type="PROSITE" id="PS50268">
    <property type="entry name" value="CADHERIN_2"/>
    <property type="match status" value="3"/>
</dbReference>
<dbReference type="GO" id="GO:0007156">
    <property type="term" value="P:homophilic cell adhesion via plasma membrane adhesion molecules"/>
    <property type="evidence" value="ECO:0007669"/>
    <property type="project" value="InterPro"/>
</dbReference>
<keyword evidence="5" id="KW-1133">Transmembrane helix</keyword>
<dbReference type="PANTHER" id="PTHR24026:SF126">
    <property type="entry name" value="PROTOCADHERIN FAT 4"/>
    <property type="match status" value="1"/>
</dbReference>
<dbReference type="Pfam" id="PF00028">
    <property type="entry name" value="Cadherin"/>
    <property type="match status" value="2"/>
</dbReference>
<dbReference type="PROSITE" id="PS00232">
    <property type="entry name" value="CADHERIN_1"/>
    <property type="match status" value="1"/>
</dbReference>
<feature type="domain" description="Cadherin" evidence="8">
    <location>
        <begin position="235"/>
        <end position="297"/>
    </location>
</feature>
<keyword evidence="3" id="KW-0677">Repeat</keyword>
<proteinExistence type="predicted"/>
<comment type="caution">
    <text evidence="9">The sequence shown here is derived from an EMBL/GenBank/DDBJ whole genome shotgun (WGS) entry which is preliminary data.</text>
</comment>
<dbReference type="InterPro" id="IPR015919">
    <property type="entry name" value="Cadherin-like_sf"/>
</dbReference>
<evidence type="ECO:0000256" key="6">
    <source>
        <dbReference type="ARBA" id="ARBA00023136"/>
    </source>
</evidence>
<dbReference type="AlphaFoldDB" id="A0AAV8YTW2"/>
<evidence type="ECO:0000256" key="2">
    <source>
        <dbReference type="ARBA" id="ARBA00022692"/>
    </source>
</evidence>
<feature type="domain" description="Cadherin" evidence="8">
    <location>
        <begin position="106"/>
        <end position="218"/>
    </location>
</feature>
<feature type="domain" description="Cadherin" evidence="8">
    <location>
        <begin position="20"/>
        <end position="105"/>
    </location>
</feature>
<reference evidence="9" key="1">
    <citation type="journal article" date="2023" name="Insect Mol. Biol.">
        <title>Genome sequencing provides insights into the evolution of gene families encoding plant cell wall-degrading enzymes in longhorned beetles.</title>
        <authorList>
            <person name="Shin N.R."/>
            <person name="Okamura Y."/>
            <person name="Kirsch R."/>
            <person name="Pauchet Y."/>
        </authorList>
    </citation>
    <scope>NUCLEOTIDE SEQUENCE</scope>
    <source>
        <strain evidence="9">AMC_N1</strain>
    </source>
</reference>
<dbReference type="EMBL" id="JAPWTK010000041">
    <property type="protein sequence ID" value="KAJ8954943.1"/>
    <property type="molecule type" value="Genomic_DNA"/>
</dbReference>
<dbReference type="GO" id="GO:0005509">
    <property type="term" value="F:calcium ion binding"/>
    <property type="evidence" value="ECO:0007669"/>
    <property type="project" value="UniProtKB-UniRule"/>
</dbReference>
<dbReference type="PRINTS" id="PR00205">
    <property type="entry name" value="CADHERIN"/>
</dbReference>
<evidence type="ECO:0000256" key="4">
    <source>
        <dbReference type="ARBA" id="ARBA00022837"/>
    </source>
</evidence>
<dbReference type="InterPro" id="IPR002126">
    <property type="entry name" value="Cadherin-like_dom"/>
</dbReference>
<evidence type="ECO:0000256" key="3">
    <source>
        <dbReference type="ARBA" id="ARBA00022737"/>
    </source>
</evidence>
<accession>A0AAV8YTW2</accession>